<name>A0A382S145_9ZZZZ</name>
<reference evidence="1" key="1">
    <citation type="submission" date="2018-05" db="EMBL/GenBank/DDBJ databases">
        <authorList>
            <person name="Lanie J.A."/>
            <person name="Ng W.-L."/>
            <person name="Kazmierczak K.M."/>
            <person name="Andrzejewski T.M."/>
            <person name="Davidsen T.M."/>
            <person name="Wayne K.J."/>
            <person name="Tettelin H."/>
            <person name="Glass J.I."/>
            <person name="Rusch D."/>
            <person name="Podicherti R."/>
            <person name="Tsui H.-C.T."/>
            <person name="Winkler M.E."/>
        </authorList>
    </citation>
    <scope>NUCLEOTIDE SEQUENCE</scope>
</reference>
<accession>A0A382S145</accession>
<gene>
    <name evidence="1" type="ORF">METZ01_LOCUS355505</name>
</gene>
<organism evidence="1">
    <name type="scientific">marine metagenome</name>
    <dbReference type="NCBI Taxonomy" id="408172"/>
    <lineage>
        <taxon>unclassified sequences</taxon>
        <taxon>metagenomes</taxon>
        <taxon>ecological metagenomes</taxon>
    </lineage>
</organism>
<dbReference type="EMBL" id="UINC01125072">
    <property type="protein sequence ID" value="SVD02651.1"/>
    <property type="molecule type" value="Genomic_DNA"/>
</dbReference>
<proteinExistence type="predicted"/>
<evidence type="ECO:0000313" key="1">
    <source>
        <dbReference type="EMBL" id="SVD02651.1"/>
    </source>
</evidence>
<dbReference type="AlphaFoldDB" id="A0A382S145"/>
<protein>
    <submittedName>
        <fullName evidence="1">Uncharacterized protein</fullName>
    </submittedName>
</protein>
<sequence length="54" mass="6400">MIVGKIAVRKHTLGLPVFQRNRTRVDGSHGRHFILWVNPFLNTEERRGYGSYYR</sequence>